<accession>A0A5A5TCZ2</accession>
<organism evidence="2 3">
    <name type="scientific">Dictyobacter arantiisoli</name>
    <dbReference type="NCBI Taxonomy" id="2014874"/>
    <lineage>
        <taxon>Bacteria</taxon>
        <taxon>Bacillati</taxon>
        <taxon>Chloroflexota</taxon>
        <taxon>Ktedonobacteria</taxon>
        <taxon>Ktedonobacterales</taxon>
        <taxon>Dictyobacteraceae</taxon>
        <taxon>Dictyobacter</taxon>
    </lineage>
</organism>
<proteinExistence type="predicted"/>
<dbReference type="Pfam" id="PF19124">
    <property type="entry name" value="DUF5808"/>
    <property type="match status" value="1"/>
</dbReference>
<dbReference type="EMBL" id="BIXY01000032">
    <property type="protein sequence ID" value="GCF08893.1"/>
    <property type="molecule type" value="Genomic_DNA"/>
</dbReference>
<protein>
    <recommendedName>
        <fullName evidence="1">DUF5808 domain-containing protein</fullName>
    </recommendedName>
</protein>
<dbReference type="RefSeq" id="WP_149401862.1">
    <property type="nucleotide sequence ID" value="NZ_BIXY01000032.1"/>
</dbReference>
<evidence type="ECO:0000313" key="3">
    <source>
        <dbReference type="Proteomes" id="UP000322530"/>
    </source>
</evidence>
<evidence type="ECO:0000259" key="1">
    <source>
        <dbReference type="Pfam" id="PF19124"/>
    </source>
</evidence>
<dbReference type="AlphaFoldDB" id="A0A5A5TCZ2"/>
<comment type="caution">
    <text evidence="2">The sequence shown here is derived from an EMBL/GenBank/DDBJ whole genome shotgun (WGS) entry which is preliminary data.</text>
</comment>
<dbReference type="OrthoDB" id="4558476at2"/>
<evidence type="ECO:0000313" key="2">
    <source>
        <dbReference type="EMBL" id="GCF08893.1"/>
    </source>
</evidence>
<feature type="domain" description="DUF5808" evidence="1">
    <location>
        <begin position="72"/>
        <end position="90"/>
    </location>
</feature>
<reference evidence="2 3" key="1">
    <citation type="submission" date="2019-01" db="EMBL/GenBank/DDBJ databases">
        <title>Draft genome sequence of Dictyobacter sp. Uno17.</title>
        <authorList>
            <person name="Wang C.M."/>
            <person name="Zheng Y."/>
            <person name="Sakai Y."/>
            <person name="Abe K."/>
            <person name="Yokota A."/>
            <person name="Yabe S."/>
        </authorList>
    </citation>
    <scope>NUCLEOTIDE SEQUENCE [LARGE SCALE GENOMIC DNA]</scope>
    <source>
        <strain evidence="2 3">Uno17</strain>
    </source>
</reference>
<sequence>MGKKKRAKKSLLNGLVGTAVVVLAGMAISEQLRRPAAERTWQGNIFGIPYNFRLPNKEQLQNTFWNSETSQVLVPQSFGIGWTINFYPLVHPKTVA</sequence>
<dbReference type="InterPro" id="IPR043831">
    <property type="entry name" value="DUF5808"/>
</dbReference>
<name>A0A5A5TCZ2_9CHLR</name>
<keyword evidence="3" id="KW-1185">Reference proteome</keyword>
<gene>
    <name evidence="2" type="ORF">KDI_24570</name>
</gene>
<dbReference type="Proteomes" id="UP000322530">
    <property type="component" value="Unassembled WGS sequence"/>
</dbReference>